<protein>
    <submittedName>
        <fullName evidence="3">Activator of HSP90 ATPase</fullName>
    </submittedName>
</protein>
<evidence type="ECO:0000259" key="2">
    <source>
        <dbReference type="Pfam" id="PF08327"/>
    </source>
</evidence>
<dbReference type="InterPro" id="IPR023393">
    <property type="entry name" value="START-like_dom_sf"/>
</dbReference>
<name>A0A8J3QX24_9ACTN</name>
<dbReference type="AlphaFoldDB" id="A0A8J3QX24"/>
<evidence type="ECO:0000256" key="1">
    <source>
        <dbReference type="ARBA" id="ARBA00006817"/>
    </source>
</evidence>
<dbReference type="RefSeq" id="WP_203921229.1">
    <property type="nucleotide sequence ID" value="NZ_BONZ01000056.1"/>
</dbReference>
<organism evidence="3 4">
    <name type="scientific">Rugosimonospora africana</name>
    <dbReference type="NCBI Taxonomy" id="556532"/>
    <lineage>
        <taxon>Bacteria</taxon>
        <taxon>Bacillati</taxon>
        <taxon>Actinomycetota</taxon>
        <taxon>Actinomycetes</taxon>
        <taxon>Micromonosporales</taxon>
        <taxon>Micromonosporaceae</taxon>
        <taxon>Rugosimonospora</taxon>
    </lineage>
</organism>
<reference evidence="3" key="1">
    <citation type="submission" date="2021-01" db="EMBL/GenBank/DDBJ databases">
        <title>Whole genome shotgun sequence of Rugosimonospora africana NBRC 104875.</title>
        <authorList>
            <person name="Komaki H."/>
            <person name="Tamura T."/>
        </authorList>
    </citation>
    <scope>NUCLEOTIDE SEQUENCE</scope>
    <source>
        <strain evidence="3">NBRC 104875</strain>
    </source>
</reference>
<sequence>MTDRSVIHSSFTIERRYDAPPARVFAAWADPHAKARWFAGTAAEHELDFRVGGREVNRGRHESGTPLVFESVYHDIVADERIVYASALRSGDDLATVSLTTVEFVAEGEGTRLVLTEQDAFLDGYEEPAWREQGTGEWLTALEAELRRTPGLA</sequence>
<dbReference type="EMBL" id="BONZ01000056">
    <property type="protein sequence ID" value="GIH17692.1"/>
    <property type="molecule type" value="Genomic_DNA"/>
</dbReference>
<proteinExistence type="inferred from homology"/>
<comment type="caution">
    <text evidence="3">The sequence shown here is derived from an EMBL/GenBank/DDBJ whole genome shotgun (WGS) entry which is preliminary data.</text>
</comment>
<feature type="domain" description="Activator of Hsp90 ATPase homologue 1/2-like C-terminal" evidence="2">
    <location>
        <begin position="18"/>
        <end position="146"/>
    </location>
</feature>
<accession>A0A8J3QX24</accession>
<gene>
    <name evidence="3" type="ORF">Raf01_58640</name>
</gene>
<evidence type="ECO:0000313" key="3">
    <source>
        <dbReference type="EMBL" id="GIH17692.1"/>
    </source>
</evidence>
<keyword evidence="4" id="KW-1185">Reference proteome</keyword>
<evidence type="ECO:0000313" key="4">
    <source>
        <dbReference type="Proteomes" id="UP000642748"/>
    </source>
</evidence>
<dbReference type="Gene3D" id="3.30.530.20">
    <property type="match status" value="1"/>
</dbReference>
<dbReference type="Proteomes" id="UP000642748">
    <property type="component" value="Unassembled WGS sequence"/>
</dbReference>
<comment type="similarity">
    <text evidence="1">Belongs to the AHA1 family.</text>
</comment>
<dbReference type="Pfam" id="PF08327">
    <property type="entry name" value="AHSA1"/>
    <property type="match status" value="1"/>
</dbReference>
<dbReference type="InterPro" id="IPR013538">
    <property type="entry name" value="ASHA1/2-like_C"/>
</dbReference>
<dbReference type="CDD" id="cd08900">
    <property type="entry name" value="SRPBCC_CalC_Aha1-like_7"/>
    <property type="match status" value="1"/>
</dbReference>
<dbReference type="SUPFAM" id="SSF55961">
    <property type="entry name" value="Bet v1-like"/>
    <property type="match status" value="1"/>
</dbReference>